<evidence type="ECO:0000313" key="2">
    <source>
        <dbReference type="Proteomes" id="UP000008493"/>
    </source>
</evidence>
<keyword evidence="2" id="KW-1185">Reference proteome</keyword>
<name>K5X7G3_AGABU</name>
<gene>
    <name evidence="1" type="ORF">AGABI1DRAFT_129193</name>
</gene>
<dbReference type="OMA" id="HEEMFCE"/>
<dbReference type="KEGG" id="abp:AGABI1DRAFT129193"/>
<sequence length="488" mass="56554">MTIHPELEEAFNTGLSMPEVFEIFTKHHSGSKEERLNTSSYEMGPDESIHTDCAFWDDWRPLFRRLSRPVTLHTLPSEPSMNIHKALTREIISWLSDAKRRSNVYLIAEPRMPARYSYENTRAYVFANVCYDAQRFGLPMRNIPYTFWDGIDSIIAELAACYPPYRRILARKLVDNPRIFELSKRTRFRKLIHEPWKALQESQPQYITTPPVVVLCGSEFESMLDEELLNSIYESGSSQHSSSLLWIISIDPNLEFANQDFLHPFPLFQYFRLPVCYDEGPADAALILHHRFSALRFEHEEMFCEDEVWPSEEQMTQLIRVVSGVVGFVEVIIQFIDWEDGGGPKSHLEKFLTYMIHSPSPSDEHPYCAIDHFYTRTLSEFSPDLLSLFKQLSNIVESESCPMELFELSLTCLLSLGKDELLNDFESMGLPPKNSEDKEWILLHTTSPKYVLLGFGNETVLAVLANRERYEGWFSGVNIYTSAMLDYM</sequence>
<dbReference type="HOGENOM" id="CLU_017232_1_0_1"/>
<dbReference type="InParanoid" id="K5X7G3"/>
<reference evidence="2" key="1">
    <citation type="journal article" date="2012" name="Proc. Natl. Acad. Sci. U.S.A.">
        <title>Genome sequence of the button mushroom Agaricus bisporus reveals mechanisms governing adaptation to a humic-rich ecological niche.</title>
        <authorList>
            <person name="Morin E."/>
            <person name="Kohler A."/>
            <person name="Baker A.R."/>
            <person name="Foulongne-Oriol M."/>
            <person name="Lombard V."/>
            <person name="Nagy L.G."/>
            <person name="Ohm R.A."/>
            <person name="Patyshakuliyeva A."/>
            <person name="Brun A."/>
            <person name="Aerts A.L."/>
            <person name="Bailey A.M."/>
            <person name="Billette C."/>
            <person name="Coutinho P.M."/>
            <person name="Deakin G."/>
            <person name="Doddapaneni H."/>
            <person name="Floudas D."/>
            <person name="Grimwood J."/>
            <person name="Hilden K."/>
            <person name="Kuees U."/>
            <person name="LaButti K.M."/>
            <person name="Lapidus A."/>
            <person name="Lindquist E.A."/>
            <person name="Lucas S.M."/>
            <person name="Murat C."/>
            <person name="Riley R.W."/>
            <person name="Salamov A.A."/>
            <person name="Schmutz J."/>
            <person name="Subramanian V."/>
            <person name="Woesten H.A.B."/>
            <person name="Xu J."/>
            <person name="Eastwood D.C."/>
            <person name="Foster G.D."/>
            <person name="Sonnenberg A.S."/>
            <person name="Cullen D."/>
            <person name="de Vries R.P."/>
            <person name="Lundell T."/>
            <person name="Hibbett D.S."/>
            <person name="Henrissat B."/>
            <person name="Burton K.S."/>
            <person name="Kerrigan R.W."/>
            <person name="Challen M.P."/>
            <person name="Grigoriev I.V."/>
            <person name="Martin F."/>
        </authorList>
    </citation>
    <scope>NUCLEOTIDE SEQUENCE [LARGE SCALE GENOMIC DNA]</scope>
    <source>
        <strain evidence="2">JB137-S8 / ATCC MYA-4627 / FGSC 10392</strain>
    </source>
</reference>
<dbReference type="GeneID" id="18826950"/>
<dbReference type="RefSeq" id="XP_007330690.1">
    <property type="nucleotide sequence ID" value="XM_007330628.1"/>
</dbReference>
<protein>
    <submittedName>
        <fullName evidence="1">Uncharacterized protein</fullName>
    </submittedName>
</protein>
<organism evidence="1 2">
    <name type="scientific">Agaricus bisporus var. burnettii (strain JB137-S8 / ATCC MYA-4627 / FGSC 10392)</name>
    <name type="common">White button mushroom</name>
    <dbReference type="NCBI Taxonomy" id="597362"/>
    <lineage>
        <taxon>Eukaryota</taxon>
        <taxon>Fungi</taxon>
        <taxon>Dikarya</taxon>
        <taxon>Basidiomycota</taxon>
        <taxon>Agaricomycotina</taxon>
        <taxon>Agaricomycetes</taxon>
        <taxon>Agaricomycetidae</taxon>
        <taxon>Agaricales</taxon>
        <taxon>Agaricineae</taxon>
        <taxon>Agaricaceae</taxon>
        <taxon>Agaricus</taxon>
    </lineage>
</organism>
<dbReference type="AlphaFoldDB" id="K5X7G3"/>
<evidence type="ECO:0000313" key="1">
    <source>
        <dbReference type="EMBL" id="EKM78922.1"/>
    </source>
</evidence>
<accession>K5X7G3</accession>
<proteinExistence type="predicted"/>
<dbReference type="EMBL" id="JH971391">
    <property type="protein sequence ID" value="EKM78922.1"/>
    <property type="molecule type" value="Genomic_DNA"/>
</dbReference>
<dbReference type="Proteomes" id="UP000008493">
    <property type="component" value="Unassembled WGS sequence"/>
</dbReference>